<feature type="region of interest" description="Disordered" evidence="8">
    <location>
        <begin position="298"/>
        <end position="417"/>
    </location>
</feature>
<comment type="similarity">
    <text evidence="2">Belongs to the peptidase C19 family.</text>
</comment>
<evidence type="ECO:0000256" key="2">
    <source>
        <dbReference type="ARBA" id="ARBA00009085"/>
    </source>
</evidence>
<feature type="region of interest" description="Disordered" evidence="8">
    <location>
        <begin position="1289"/>
        <end position="1401"/>
    </location>
</feature>
<dbReference type="EC" id="3.4.19.12" evidence="3"/>
<feature type="region of interest" description="Disordered" evidence="8">
    <location>
        <begin position="1125"/>
        <end position="1171"/>
    </location>
</feature>
<dbReference type="PROSITE" id="PS00972">
    <property type="entry name" value="USP_1"/>
    <property type="match status" value="1"/>
</dbReference>
<feature type="region of interest" description="Disordered" evidence="8">
    <location>
        <begin position="1016"/>
        <end position="1082"/>
    </location>
</feature>
<gene>
    <name evidence="10" type="ORF">VaNZ11_007755</name>
</gene>
<dbReference type="EMBL" id="BSDZ01000019">
    <property type="protein sequence ID" value="GLI64480.1"/>
    <property type="molecule type" value="Genomic_DNA"/>
</dbReference>
<name>A0ABQ5S3L7_9CHLO</name>
<feature type="compositionally biased region" description="Polar residues" evidence="8">
    <location>
        <begin position="1155"/>
        <end position="1164"/>
    </location>
</feature>
<evidence type="ECO:0000259" key="9">
    <source>
        <dbReference type="PROSITE" id="PS50235"/>
    </source>
</evidence>
<comment type="caution">
    <text evidence="10">The sequence shown here is derived from an EMBL/GenBank/DDBJ whole genome shotgun (WGS) entry which is preliminary data.</text>
</comment>
<feature type="region of interest" description="Disordered" evidence="8">
    <location>
        <begin position="1644"/>
        <end position="1669"/>
    </location>
</feature>
<evidence type="ECO:0000256" key="7">
    <source>
        <dbReference type="ARBA" id="ARBA00022807"/>
    </source>
</evidence>
<feature type="compositionally biased region" description="Basic and acidic residues" evidence="8">
    <location>
        <begin position="325"/>
        <end position="340"/>
    </location>
</feature>
<feature type="region of interest" description="Disordered" evidence="8">
    <location>
        <begin position="868"/>
        <end position="913"/>
    </location>
</feature>
<dbReference type="InterPro" id="IPR018200">
    <property type="entry name" value="USP_CS"/>
</dbReference>
<feature type="compositionally biased region" description="Low complexity" evidence="8">
    <location>
        <begin position="1644"/>
        <end position="1663"/>
    </location>
</feature>
<feature type="compositionally biased region" description="Acidic residues" evidence="8">
    <location>
        <begin position="1041"/>
        <end position="1052"/>
    </location>
</feature>
<keyword evidence="5" id="KW-0833">Ubl conjugation pathway</keyword>
<proteinExistence type="inferred from homology"/>
<feature type="region of interest" description="Disordered" evidence="8">
    <location>
        <begin position="181"/>
        <end position="210"/>
    </location>
</feature>
<dbReference type="InterPro" id="IPR050185">
    <property type="entry name" value="Ub_carboxyl-term_hydrolase"/>
</dbReference>
<evidence type="ECO:0000256" key="4">
    <source>
        <dbReference type="ARBA" id="ARBA00022670"/>
    </source>
</evidence>
<evidence type="ECO:0000256" key="5">
    <source>
        <dbReference type="ARBA" id="ARBA00022786"/>
    </source>
</evidence>
<evidence type="ECO:0000256" key="1">
    <source>
        <dbReference type="ARBA" id="ARBA00000707"/>
    </source>
</evidence>
<evidence type="ECO:0000256" key="8">
    <source>
        <dbReference type="SAM" id="MobiDB-lite"/>
    </source>
</evidence>
<feature type="region of interest" description="Disordered" evidence="8">
    <location>
        <begin position="120"/>
        <end position="141"/>
    </location>
</feature>
<dbReference type="Gene3D" id="3.90.70.10">
    <property type="entry name" value="Cysteine proteinases"/>
    <property type="match status" value="2"/>
</dbReference>
<dbReference type="Pfam" id="PF00443">
    <property type="entry name" value="UCH"/>
    <property type="match status" value="2"/>
</dbReference>
<protein>
    <recommendedName>
        <fullName evidence="3">ubiquitinyl hydrolase 1</fullName>
        <ecNumber evidence="3">3.4.19.12</ecNumber>
    </recommendedName>
</protein>
<feature type="domain" description="USP" evidence="9">
    <location>
        <begin position="39"/>
        <end position="1880"/>
    </location>
</feature>
<feature type="region of interest" description="Disordered" evidence="8">
    <location>
        <begin position="1493"/>
        <end position="1544"/>
    </location>
</feature>
<dbReference type="Proteomes" id="UP001165090">
    <property type="component" value="Unassembled WGS sequence"/>
</dbReference>
<feature type="region of interest" description="Disordered" evidence="8">
    <location>
        <begin position="1"/>
        <end position="25"/>
    </location>
</feature>
<evidence type="ECO:0000256" key="6">
    <source>
        <dbReference type="ARBA" id="ARBA00022801"/>
    </source>
</evidence>
<dbReference type="PANTHER" id="PTHR21646">
    <property type="entry name" value="UBIQUITIN CARBOXYL-TERMINAL HYDROLASE"/>
    <property type="match status" value="1"/>
</dbReference>
<evidence type="ECO:0000313" key="11">
    <source>
        <dbReference type="Proteomes" id="UP001165090"/>
    </source>
</evidence>
<reference evidence="10 11" key="1">
    <citation type="journal article" date="2023" name="IScience">
        <title>Expanded male sex-determining region conserved during the evolution of homothallism in the green alga Volvox.</title>
        <authorList>
            <person name="Yamamoto K."/>
            <person name="Matsuzaki R."/>
            <person name="Mahakham W."/>
            <person name="Heman W."/>
            <person name="Sekimoto H."/>
            <person name="Kawachi M."/>
            <person name="Minakuchi Y."/>
            <person name="Toyoda A."/>
            <person name="Nozaki H."/>
        </authorList>
    </citation>
    <scope>NUCLEOTIDE SEQUENCE [LARGE SCALE GENOMIC DNA]</scope>
    <source>
        <strain evidence="10 11">NIES-4468</strain>
    </source>
</reference>
<feature type="compositionally biased region" description="Low complexity" evidence="8">
    <location>
        <begin position="403"/>
        <end position="412"/>
    </location>
</feature>
<dbReference type="PROSITE" id="PS50235">
    <property type="entry name" value="USP_3"/>
    <property type="match status" value="1"/>
</dbReference>
<feature type="compositionally biased region" description="Polar residues" evidence="8">
    <location>
        <begin position="1535"/>
        <end position="1544"/>
    </location>
</feature>
<feature type="compositionally biased region" description="Basic and acidic residues" evidence="8">
    <location>
        <begin position="379"/>
        <end position="389"/>
    </location>
</feature>
<feature type="region of interest" description="Disordered" evidence="8">
    <location>
        <begin position="454"/>
        <end position="652"/>
    </location>
</feature>
<feature type="compositionally biased region" description="Basic and acidic residues" evidence="8">
    <location>
        <begin position="578"/>
        <end position="590"/>
    </location>
</feature>
<comment type="catalytic activity">
    <reaction evidence="1">
        <text>Thiol-dependent hydrolysis of ester, thioester, amide, peptide and isopeptide bonds formed by the C-terminal Gly of ubiquitin (a 76-residue protein attached to proteins as an intracellular targeting signal).</text>
        <dbReference type="EC" id="3.4.19.12"/>
    </reaction>
</comment>
<feature type="compositionally biased region" description="Basic and acidic residues" evidence="8">
    <location>
        <begin position="642"/>
        <end position="652"/>
    </location>
</feature>
<dbReference type="InterPro" id="IPR001394">
    <property type="entry name" value="Peptidase_C19_UCH"/>
</dbReference>
<feature type="compositionally biased region" description="Polar residues" evidence="8">
    <location>
        <begin position="1362"/>
        <end position="1385"/>
    </location>
</feature>
<feature type="compositionally biased region" description="Basic residues" evidence="8">
    <location>
        <begin position="1293"/>
        <end position="1314"/>
    </location>
</feature>
<accession>A0ABQ5S3L7</accession>
<feature type="region of interest" description="Disordered" evidence="8">
    <location>
        <begin position="1886"/>
        <end position="1910"/>
    </location>
</feature>
<keyword evidence="11" id="KW-1185">Reference proteome</keyword>
<organism evidence="10 11">
    <name type="scientific">Volvox africanus</name>
    <dbReference type="NCBI Taxonomy" id="51714"/>
    <lineage>
        <taxon>Eukaryota</taxon>
        <taxon>Viridiplantae</taxon>
        <taxon>Chlorophyta</taxon>
        <taxon>core chlorophytes</taxon>
        <taxon>Chlorophyceae</taxon>
        <taxon>CS clade</taxon>
        <taxon>Chlamydomonadales</taxon>
        <taxon>Volvocaceae</taxon>
        <taxon>Volvox</taxon>
    </lineage>
</organism>
<keyword evidence="7" id="KW-0788">Thiol protease</keyword>
<evidence type="ECO:0000313" key="10">
    <source>
        <dbReference type="EMBL" id="GLI64480.1"/>
    </source>
</evidence>
<dbReference type="PROSITE" id="PS00973">
    <property type="entry name" value="USP_2"/>
    <property type="match status" value="1"/>
</dbReference>
<feature type="compositionally biased region" description="Low complexity" evidence="8">
    <location>
        <begin position="564"/>
        <end position="577"/>
    </location>
</feature>
<sequence length="1910" mass="196801">MTELQAPPDIIQNGMTSNMGGSERGTCPEPQLLVPGPAVGVVNLGNTCFFNSALQLLLACPQLNEAATPARVQAGTQPVLVAGAGGGSPFLVTQPALGRGPLGFALQQAFFNVNGTHHSTMASGSPQFHGHHSHPHGSKSAYNPQALLAAVCRVAPRFKGRQQHDSHELMRLLLDGLQEEEKRAAELSRRRPSKEPSPTSSPASQHPSPLTAAVPVAAAAVDGTSDNGGGGDAGAANDSVIARLFGGQLLSCIRCGTCGHTSMSSEYFYDLSLPIPDELPGMDKREVKALAVGAAAAAATAGDEQAGTESVGTPTGKGKKLGKREKRELEKKEKKAKEAAARAAAQNGVQGASSTTKEKEKRKGKGGQAEFDPELAVEAESRAEAKGRAADALPQQKGKKGKGTSSTAGSKSNCTWERGKSVDARVAAAAAVATSAPAPAGVEGKKLSHKQLRKLEREQRKVNIATKRQAKKTGRANAGAGEELDAGGEGAESSMEEVVEKPLSNGESDKREAKQVGTAGVEATEPTVPRMVTPPEPAKAMGPPHAAFITEPADGVQERSSPGATTAATKTATATRTAPEEVAAKYRPGDAPDANNGPDIADSEDGVPPSTGNAMRPKEAAESASSVSGEPVACASPTRSLPQDREPHVELDSTRAVLQTQGGERGSTKPHQPYQQELLKQRPTPSAQRPASLSPPLPRMLDVGACLAAFFACETVSWECPRERAEALDASAAPSAAGSLVVTPMTVALRKQVSWNPSAPEVFLVPGSAEQRGTNLEEAMRGNTPFFRPAKALSCSFIVQAQLDPFDTETMHVQLQPLAGSTRSASMLASAAAAASSSSHAAAAATAAAAAGTSPISAVPMSPVLSTILGSSPRGSPRCRTGTLLPPSPRNVQLSRGQGGAGSETAKTSALGQSPFLDRGLPVGCLDVSLAWRRGDSPQEQSRRVQAAAQLVMDCVADLMAAPGGLQHMMDMMAGGLELMEVPVSQPNRRKKAGDGDGSRGDAGKVRFLLRGKYKAGRVPTGAPSRDSVPPPPRATTTADNADDDGGGDGSDDGGGKTGAQNIDDRNQPAEAIPIARGSSHRVATRLRTISTSNMEIWDYPTVLRRPAEHPAFAHVVMRSFSNTLTPPTGSSSSLSSSSSSSSSSSPSSSSCSSPDMSPGNSDTDAGREKGADALRWRRQSHSLPLTTRQGAVSLAEAASKVAAAAPPADAAAAAAQEAEGSDLHPTGKGVDAKAVLSSFANGSFGVGEAGLCPTPTYQDPHLNDEGNGEQAGAGASLHDIQGVNLDPALHPYHYHHHHHHHHHIHDHHHHHHASSGGPQEPLVGGGGDGATSVPSPALNDGTKGSVLEGDGLFDMDDILSPSASGPVSLSLQSTGKDQSSTPRKLSSSSGKILSLLSPPPLDQSPLAPNFGQPIGVTSPTRLVATMSVAEEHNESVDAAATKPLRTAMAGSTIAAAIITTTVTAPAAAFAAVPQGPASPSNVTVIRATDAASLDETGHQPGPAISGADEHGRSEQGRSRMPPSRLHVVPAEDSGAQTGSGSGSVFVSALGSGSGAPRGAAKGQAAGADKVSWEATSLGGSAAASSDPVKIPSPSSPFCTLPAVHAVEATSGGKISSGGGGPMPAAVLSMTSAAPATATAGRTLNGSLRRSSNGGLRRSSGGNVQRSSSKQYYLRRVPEVLVLHLKRFAMDARGHLTKIAKHVAFDTTLDLGPFISDVAEAVAAAAVNPAPASAPSEVKVGDNSLGDETSPRFHTVTASREEPGALFQEQGNGREQSTLVRQPQQPVADPLRAQPQRSALAAAVAMQSTATLQPCHYDLLGLVEHSGEMRYGHYVAYVKRLKPGPDVAPQWYYVSDTQVRPVPEAQVLRAQAYILMYTRRRELLPLQQQPAASADPVAGPPPPTQQQDER</sequence>
<evidence type="ECO:0000256" key="3">
    <source>
        <dbReference type="ARBA" id="ARBA00012759"/>
    </source>
</evidence>
<dbReference type="InterPro" id="IPR028889">
    <property type="entry name" value="USP"/>
</dbReference>
<feature type="compositionally biased region" description="Low complexity" evidence="8">
    <location>
        <begin position="1386"/>
        <end position="1397"/>
    </location>
</feature>
<feature type="compositionally biased region" description="Basic and acidic residues" evidence="8">
    <location>
        <begin position="1508"/>
        <end position="1518"/>
    </location>
</feature>
<dbReference type="PANTHER" id="PTHR21646:SF24">
    <property type="entry name" value="UBIQUITIN CARBOXYL-TERMINAL HYDROLASE"/>
    <property type="match status" value="1"/>
</dbReference>
<dbReference type="InterPro" id="IPR038765">
    <property type="entry name" value="Papain-like_cys_pep_sf"/>
</dbReference>
<keyword evidence="6" id="KW-0378">Hydrolase</keyword>
<feature type="compositionally biased region" description="Low complexity" evidence="8">
    <location>
        <begin position="622"/>
        <end position="633"/>
    </location>
</feature>
<feature type="compositionally biased region" description="Low complexity" evidence="8">
    <location>
        <begin position="1131"/>
        <end position="1154"/>
    </location>
</feature>
<feature type="compositionally biased region" description="Polar residues" evidence="8">
    <location>
        <begin position="196"/>
        <end position="208"/>
    </location>
</feature>
<feature type="compositionally biased region" description="Low complexity" evidence="8">
    <location>
        <begin position="298"/>
        <end position="316"/>
    </location>
</feature>
<dbReference type="SUPFAM" id="SSF54001">
    <property type="entry name" value="Cysteine proteinases"/>
    <property type="match status" value="2"/>
</dbReference>
<keyword evidence="4" id="KW-0645">Protease</keyword>